<dbReference type="InterPro" id="IPR001300">
    <property type="entry name" value="Peptidase_C2_calpain_cat"/>
</dbReference>
<feature type="compositionally biased region" description="Basic and acidic residues" evidence="4">
    <location>
        <begin position="695"/>
        <end position="727"/>
    </location>
</feature>
<proteinExistence type="inferred from homology"/>
<feature type="active site" evidence="2 3">
    <location>
        <position position="204"/>
    </location>
</feature>
<evidence type="ECO:0000313" key="7">
    <source>
        <dbReference type="EnsemblFungi" id="MAPG_00749T0"/>
    </source>
</evidence>
<name>A0A0C4DLV2_MAGP6</name>
<dbReference type="Proteomes" id="UP000011715">
    <property type="component" value="Unassembled WGS sequence"/>
</dbReference>
<feature type="region of interest" description="Disordered" evidence="4">
    <location>
        <begin position="839"/>
        <end position="867"/>
    </location>
</feature>
<dbReference type="InterPro" id="IPR022684">
    <property type="entry name" value="Calpain_cysteine_protease"/>
</dbReference>
<dbReference type="EnsemblFungi" id="MAPG_00749T0">
    <property type="protein sequence ID" value="MAPG_00749T0"/>
    <property type="gene ID" value="MAPG_00749"/>
</dbReference>
<feature type="compositionally biased region" description="Polar residues" evidence="4">
    <location>
        <begin position="731"/>
        <end position="740"/>
    </location>
</feature>
<feature type="domain" description="Calpain catalytic" evidence="5">
    <location>
        <begin position="176"/>
        <end position="469"/>
    </location>
</feature>
<keyword evidence="8" id="KW-1185">Reference proteome</keyword>
<feature type="compositionally biased region" description="Acidic residues" evidence="4">
    <location>
        <begin position="775"/>
        <end position="809"/>
    </location>
</feature>
<dbReference type="AlphaFoldDB" id="A0A0C4DLV2"/>
<feature type="compositionally biased region" description="Basic residues" evidence="4">
    <location>
        <begin position="650"/>
        <end position="663"/>
    </location>
</feature>
<dbReference type="InterPro" id="IPR000169">
    <property type="entry name" value="Pept_cys_AS"/>
</dbReference>
<feature type="region of interest" description="Disordered" evidence="4">
    <location>
        <begin position="129"/>
        <end position="159"/>
    </location>
</feature>
<dbReference type="PROSITE" id="PS00139">
    <property type="entry name" value="THIOL_PROTEASE_CYS"/>
    <property type="match status" value="1"/>
</dbReference>
<dbReference type="SUPFAM" id="SSF54001">
    <property type="entry name" value="Cysteine proteinases"/>
    <property type="match status" value="1"/>
</dbReference>
<keyword evidence="3" id="KW-0788">Thiol protease</keyword>
<dbReference type="PANTHER" id="PTHR10183">
    <property type="entry name" value="CALPAIN"/>
    <property type="match status" value="1"/>
</dbReference>
<dbReference type="Pfam" id="PF00648">
    <property type="entry name" value="Peptidase_C2"/>
    <property type="match status" value="1"/>
</dbReference>
<dbReference type="STRING" id="644358.A0A0C4DLV2"/>
<gene>
    <name evidence="6" type="ORF">MAPG_00749</name>
</gene>
<feature type="compositionally biased region" description="Basic and acidic residues" evidence="4">
    <location>
        <begin position="839"/>
        <end position="851"/>
    </location>
</feature>
<reference evidence="6" key="3">
    <citation type="submission" date="2011-03" db="EMBL/GenBank/DDBJ databases">
        <title>Annotation of Magnaporthe poae ATCC 64411.</title>
        <authorList>
            <person name="Ma L.-J."/>
            <person name="Dead R."/>
            <person name="Young S.K."/>
            <person name="Zeng Q."/>
            <person name="Gargeya S."/>
            <person name="Fitzgerald M."/>
            <person name="Haas B."/>
            <person name="Abouelleil A."/>
            <person name="Alvarado L."/>
            <person name="Arachchi H.M."/>
            <person name="Berlin A."/>
            <person name="Brown A."/>
            <person name="Chapman S.B."/>
            <person name="Chen Z."/>
            <person name="Dunbar C."/>
            <person name="Freedman E."/>
            <person name="Gearin G."/>
            <person name="Gellesch M."/>
            <person name="Goldberg J."/>
            <person name="Griggs A."/>
            <person name="Gujja S."/>
            <person name="Heiman D."/>
            <person name="Howarth C."/>
            <person name="Larson L."/>
            <person name="Lui A."/>
            <person name="MacDonald P.J.P."/>
            <person name="Mehta T."/>
            <person name="Montmayeur A."/>
            <person name="Murphy C."/>
            <person name="Neiman D."/>
            <person name="Pearson M."/>
            <person name="Priest M."/>
            <person name="Roberts A."/>
            <person name="Saif S."/>
            <person name="Shea T."/>
            <person name="Shenoy N."/>
            <person name="Sisk P."/>
            <person name="Stolte C."/>
            <person name="Sykes S."/>
            <person name="Yandava C."/>
            <person name="Wortman J."/>
            <person name="Nusbaum C."/>
            <person name="Birren B."/>
        </authorList>
    </citation>
    <scope>NUCLEOTIDE SEQUENCE</scope>
    <source>
        <strain evidence="6">ATCC 64411</strain>
    </source>
</reference>
<reference evidence="7" key="4">
    <citation type="journal article" date="2015" name="G3 (Bethesda)">
        <title>Genome sequences of three phytopathogenic species of the Magnaporthaceae family of fungi.</title>
        <authorList>
            <person name="Okagaki L.H."/>
            <person name="Nunes C.C."/>
            <person name="Sailsbery J."/>
            <person name="Clay B."/>
            <person name="Brown D."/>
            <person name="John T."/>
            <person name="Oh Y."/>
            <person name="Young N."/>
            <person name="Fitzgerald M."/>
            <person name="Haas B.J."/>
            <person name="Zeng Q."/>
            <person name="Young S."/>
            <person name="Adiconis X."/>
            <person name="Fan L."/>
            <person name="Levin J.Z."/>
            <person name="Mitchell T.K."/>
            <person name="Okubara P.A."/>
            <person name="Farman M.L."/>
            <person name="Kohn L.M."/>
            <person name="Birren B."/>
            <person name="Ma L.-J."/>
            <person name="Dean R.A."/>
        </authorList>
    </citation>
    <scope>NUCLEOTIDE SEQUENCE</scope>
    <source>
        <strain evidence="7">ATCC 64411 / 73-15</strain>
    </source>
</reference>
<dbReference type="GO" id="GO:0006508">
    <property type="term" value="P:proteolysis"/>
    <property type="evidence" value="ECO:0007669"/>
    <property type="project" value="UniProtKB-KW"/>
</dbReference>
<feature type="compositionally biased region" description="Basic and acidic residues" evidence="4">
    <location>
        <begin position="629"/>
        <end position="649"/>
    </location>
</feature>
<dbReference type="OMA" id="GEWHGPW"/>
<feature type="active site" evidence="2 3">
    <location>
        <position position="407"/>
    </location>
</feature>
<reference evidence="8" key="2">
    <citation type="submission" date="2010-05" db="EMBL/GenBank/DDBJ databases">
        <title>The genome sequence of Magnaporthe poae strain ATCC 64411.</title>
        <authorList>
            <person name="Ma L.-J."/>
            <person name="Dead R."/>
            <person name="Young S."/>
            <person name="Zeng Q."/>
            <person name="Koehrsen M."/>
            <person name="Alvarado L."/>
            <person name="Berlin A."/>
            <person name="Chapman S.B."/>
            <person name="Chen Z."/>
            <person name="Freedman E."/>
            <person name="Gellesch M."/>
            <person name="Goldberg J."/>
            <person name="Griggs A."/>
            <person name="Gujja S."/>
            <person name="Heilman E.R."/>
            <person name="Heiman D."/>
            <person name="Hepburn T."/>
            <person name="Howarth C."/>
            <person name="Jen D."/>
            <person name="Larson L."/>
            <person name="Mehta T."/>
            <person name="Neiman D."/>
            <person name="Pearson M."/>
            <person name="Roberts A."/>
            <person name="Saif S."/>
            <person name="Shea T."/>
            <person name="Shenoy N."/>
            <person name="Sisk P."/>
            <person name="Stolte C."/>
            <person name="Sykes S."/>
            <person name="Walk T."/>
            <person name="White J."/>
            <person name="Yandava C."/>
            <person name="Haas B."/>
            <person name="Nusbaum C."/>
            <person name="Birren B."/>
        </authorList>
    </citation>
    <scope>NUCLEOTIDE SEQUENCE [LARGE SCALE GENOMIC DNA]</scope>
    <source>
        <strain evidence="8">ATCC 64411 / 73-15</strain>
    </source>
</reference>
<reference evidence="7" key="5">
    <citation type="submission" date="2015-06" db="UniProtKB">
        <authorList>
            <consortium name="EnsemblFungi"/>
        </authorList>
    </citation>
    <scope>IDENTIFICATION</scope>
    <source>
        <strain evidence="7">ATCC 64411</strain>
    </source>
</reference>
<dbReference type="PANTHER" id="PTHR10183:SF425">
    <property type="entry name" value="CALPAIN-5"/>
    <property type="match status" value="1"/>
</dbReference>
<feature type="region of interest" description="Disordered" evidence="4">
    <location>
        <begin position="629"/>
        <end position="822"/>
    </location>
</feature>
<keyword evidence="3" id="KW-0645">Protease</keyword>
<keyword evidence="3" id="KW-0378">Hydrolase</keyword>
<dbReference type="InterPro" id="IPR038765">
    <property type="entry name" value="Papain-like_cys_pep_sf"/>
</dbReference>
<dbReference type="VEuPathDB" id="FungiDB:MAPG_00749"/>
<reference evidence="6" key="1">
    <citation type="submission" date="2010-05" db="EMBL/GenBank/DDBJ databases">
        <title>The Genome Sequence of Magnaporthe poae strain ATCC 64411.</title>
        <authorList>
            <consortium name="The Broad Institute Genome Sequencing Platform"/>
            <consortium name="Broad Institute Genome Sequencing Center for Infectious Disease"/>
            <person name="Ma L.-J."/>
            <person name="Dead R."/>
            <person name="Young S."/>
            <person name="Zeng Q."/>
            <person name="Koehrsen M."/>
            <person name="Alvarado L."/>
            <person name="Berlin A."/>
            <person name="Chapman S.B."/>
            <person name="Chen Z."/>
            <person name="Freedman E."/>
            <person name="Gellesch M."/>
            <person name="Goldberg J."/>
            <person name="Griggs A."/>
            <person name="Gujja S."/>
            <person name="Heilman E.R."/>
            <person name="Heiman D."/>
            <person name="Hepburn T."/>
            <person name="Howarth C."/>
            <person name="Jen D."/>
            <person name="Larson L."/>
            <person name="Mehta T."/>
            <person name="Neiman D."/>
            <person name="Pearson M."/>
            <person name="Roberts A."/>
            <person name="Saif S."/>
            <person name="Shea T."/>
            <person name="Shenoy N."/>
            <person name="Sisk P."/>
            <person name="Stolte C."/>
            <person name="Sykes S."/>
            <person name="Walk T."/>
            <person name="White J."/>
            <person name="Yandava C."/>
            <person name="Haas B."/>
            <person name="Nusbaum C."/>
            <person name="Birren B."/>
        </authorList>
    </citation>
    <scope>NUCLEOTIDE SEQUENCE</scope>
    <source>
        <strain evidence="6">ATCC 64411</strain>
    </source>
</reference>
<evidence type="ECO:0000256" key="1">
    <source>
        <dbReference type="ARBA" id="ARBA00007623"/>
    </source>
</evidence>
<accession>A0A0C4DLV2</accession>
<organism evidence="7 8">
    <name type="scientific">Magnaporthiopsis poae (strain ATCC 64411 / 73-15)</name>
    <name type="common">Kentucky bluegrass fungus</name>
    <name type="synonym">Magnaporthe poae</name>
    <dbReference type="NCBI Taxonomy" id="644358"/>
    <lineage>
        <taxon>Eukaryota</taxon>
        <taxon>Fungi</taxon>
        <taxon>Dikarya</taxon>
        <taxon>Ascomycota</taxon>
        <taxon>Pezizomycotina</taxon>
        <taxon>Sordariomycetes</taxon>
        <taxon>Sordariomycetidae</taxon>
        <taxon>Magnaporthales</taxon>
        <taxon>Magnaporthaceae</taxon>
        <taxon>Magnaporthiopsis</taxon>
    </lineage>
</organism>
<dbReference type="EMBL" id="ADBL01000173">
    <property type="status" value="NOT_ANNOTATED_CDS"/>
    <property type="molecule type" value="Genomic_DNA"/>
</dbReference>
<evidence type="ECO:0000313" key="6">
    <source>
        <dbReference type="EMBL" id="KLU81664.1"/>
    </source>
</evidence>
<dbReference type="eggNOG" id="KOG0045">
    <property type="taxonomic scope" value="Eukaryota"/>
</dbReference>
<dbReference type="SMART" id="SM00230">
    <property type="entry name" value="CysPc"/>
    <property type="match status" value="1"/>
</dbReference>
<protein>
    <submittedName>
        <fullName evidence="6">Calpain-9</fullName>
    </submittedName>
</protein>
<evidence type="ECO:0000259" key="5">
    <source>
        <dbReference type="PROSITE" id="PS50203"/>
    </source>
</evidence>
<dbReference type="PROSITE" id="PS50203">
    <property type="entry name" value="CALPAIN_CAT"/>
    <property type="match status" value="1"/>
</dbReference>
<dbReference type="PRINTS" id="PR00704">
    <property type="entry name" value="CALPAIN"/>
</dbReference>
<evidence type="ECO:0000256" key="2">
    <source>
        <dbReference type="PIRSR" id="PIRSR622684-1"/>
    </source>
</evidence>
<dbReference type="EMBL" id="GL876966">
    <property type="protein sequence ID" value="KLU81664.1"/>
    <property type="molecule type" value="Genomic_DNA"/>
</dbReference>
<evidence type="ECO:0000256" key="4">
    <source>
        <dbReference type="SAM" id="MobiDB-lite"/>
    </source>
</evidence>
<comment type="similarity">
    <text evidence="1">Belongs to the peptidase C2 family.</text>
</comment>
<dbReference type="OrthoDB" id="424753at2759"/>
<evidence type="ECO:0000313" key="8">
    <source>
        <dbReference type="Proteomes" id="UP000011715"/>
    </source>
</evidence>
<feature type="compositionally biased region" description="Low complexity" evidence="4">
    <location>
        <begin position="129"/>
        <end position="139"/>
    </location>
</feature>
<evidence type="ECO:0000256" key="3">
    <source>
        <dbReference type="PROSITE-ProRule" id="PRU00239"/>
    </source>
</evidence>
<feature type="compositionally biased region" description="Basic and acidic residues" evidence="4">
    <location>
        <begin position="664"/>
        <end position="688"/>
    </location>
</feature>
<feature type="active site" evidence="2 3">
    <location>
        <position position="382"/>
    </location>
</feature>
<dbReference type="GO" id="GO:0004198">
    <property type="term" value="F:calcium-dependent cysteine-type endopeptidase activity"/>
    <property type="evidence" value="ECO:0007669"/>
    <property type="project" value="InterPro"/>
</dbReference>
<feature type="compositionally biased region" description="Basic and acidic residues" evidence="4">
    <location>
        <begin position="750"/>
        <end position="774"/>
    </location>
</feature>
<dbReference type="Gene3D" id="3.90.70.10">
    <property type="entry name" value="Cysteine proteinases"/>
    <property type="match status" value="1"/>
</dbReference>
<sequence length="867" mass="97838">MTDAAAAQKKHDFSKAPQEHVSEFWDKFFTKKPGKVTSIFPRRLYATLLPPDCSRGTATTRNAAESYEAAARECRERVRRAVRDCRLKNEKYTDPDFDIEADPEKNCLNGLIRSDPYLPCSDDSDCEATGEAGNAAAATREQGRPKAAAAAATDAPRRGRGVRAEGTYYSPGSVHRVHWIFDSPRFTVDGYSASDIKQGQNGNCWWLAAVATIAHRKDLIDRVCVDRDEDVGVYGFVFQRDGEFFPVLIDDNLFLKFSDYNGYSGDYDPTGKLERDHRARYQTGSEALYFASCEDKNETWLPLMEKAYAKIHGDYEAIEGGWSGEGVEDMTGGVTTTLVTNRVLYEDKLWRELVNDTGDFVFALSAMGTGWDSNANGLALNHAYSILKAVEEVGEKGERVRLVQIRNPWGRRGGAGFGEWNGPWSDGSKEWTPYWLKKLGHVFGDDGVFWMSFRDMLDKFKYMHRTRLFDEKWTVVQQWTNVDISWVTGYLQSKFLLEIKKGGLVVISLSQLDERYFVGLEGQYTFSLHFVLKEENGKTGDHICRARPAHDWENRSVSCEVDLEAGRYEVIPKITATRDADKKLVENIVQECAEKCPQKLRQIGMQYDLAHAKGGVTDEDLLLETKAERKKRKEEEKKEKEKAKKEKEKAKQKKEKAKQKKEKAKQLKEKREKREKERKERAERIAQKKEKKRLAKEAKEKEEAEAKEKAEKAEKVKAEEDAAKKAVEGSNAPTPTSSTEKGSDDGNDNATEKPTETEAKVEAAPVVKDEGKGESDEEDEKEEAEEEEEEEEEEEQDEEDEEESDEEEAAPAATADDEGRSPWNAVCVIGLRVFSRDSEVSVKLVKPKDAEEATSLSVGTTPAGATM</sequence>